<sequence length="939" mass="104854">MADTSGPNLGLSISPEETSATASAALPRTPSPNDFRELHVNPPVREIGSQAAPGGPTTQGALSAPQQPFSPNDASPAGKKSYYQSRNYASVQQPEVKEKRRNVRLSMSGKTIIVEYEEFMGWFVPAPPGEEEPTDTMKAADLRGIATTPEKMMYQPLMDALNQGWLLPNDEVISNPNTPDPDADTNDKIDAGLYRCPDVPMIGKKTRWAYMELSIECKTDDVQHDPFDESNSSGNHEDTSAIRKDILGQIMCYAGYIFDNQRRTHHFMLIIFGKKVRIIRWDRSGVVATKPFDYVAHPELLLSFIWRFGRMTPAQRGHDPTATRIARDSALGMLMRERAQAPQSQDAHADVSTDGVEHNETQDATQPTTTPAQPATTPSQPTTTPTQPTTIPSQPVIPGDHPRATFEKSLGGDGTIWWRLRVDDAKGPRYFLVGKPHFRASGLAGRGTQTFVAVDEADPYGPFVYVKDAWRVACTGIEQEGKILERLNSEDDGGPVPNVPTVRCHGDVENQVTRSQEIWRLKHAEKSEEECPLKTHRHYRLVVNEVGRPLSEFKNMEELVGLILFSISAHGEAYTRKGLIHRDISAGNILIRYELSRNEDGTMEEVAKPLLADWELAKRVNEPDEKARQPDRTGTWQFMSASALAQPSKRILVQDDMESFFHLLVYYAVRFIPHNCPDVGRFMDLYFDGHEDLNGVIYGGEKKLNTMKYGQLTRPDGTQLCFHLPRPKPSDSASVPEMIPCPECTPPTPTSGSDPKARASPMSSESLPKEPAPKEEPSVPHPINLLFKELLQRLSAHYRLYVEHKTQRKKPSQLSVAAEEKRKKMSKGLGPAIKALMSMRKSTLSLPQEPTPANELTPEAKKQLEELAAQLGDHLAMCQVFGEHWAGQWPTHDRCKDQLPESYQRADDRKGADDSKKRPADSTWETSDHSAKRSRASMR</sequence>
<reference evidence="3" key="1">
    <citation type="submission" date="2022-11" db="EMBL/GenBank/DDBJ databases">
        <title>Genome Sequence of Cubamyces cubensis.</title>
        <authorList>
            <person name="Buettner E."/>
        </authorList>
    </citation>
    <scope>NUCLEOTIDE SEQUENCE</scope>
    <source>
        <strain evidence="3">MPL-01</strain>
    </source>
</reference>
<dbReference type="Pfam" id="PF17667">
    <property type="entry name" value="Pkinase_fungal"/>
    <property type="match status" value="2"/>
</dbReference>
<feature type="compositionally biased region" description="Basic and acidic residues" evidence="1">
    <location>
        <begin position="891"/>
        <end position="931"/>
    </location>
</feature>
<dbReference type="InterPro" id="IPR008266">
    <property type="entry name" value="Tyr_kinase_AS"/>
</dbReference>
<dbReference type="AlphaFoldDB" id="A0AAD7XCA4"/>
<organism evidence="3 4">
    <name type="scientific">Trametes cubensis</name>
    <dbReference type="NCBI Taxonomy" id="1111947"/>
    <lineage>
        <taxon>Eukaryota</taxon>
        <taxon>Fungi</taxon>
        <taxon>Dikarya</taxon>
        <taxon>Basidiomycota</taxon>
        <taxon>Agaricomycotina</taxon>
        <taxon>Agaricomycetes</taxon>
        <taxon>Polyporales</taxon>
        <taxon>Polyporaceae</taxon>
        <taxon>Trametes</taxon>
    </lineage>
</organism>
<dbReference type="PANTHER" id="PTHR38248:SF2">
    <property type="entry name" value="FUNK1 11"/>
    <property type="match status" value="1"/>
</dbReference>
<dbReference type="GO" id="GO:0004672">
    <property type="term" value="F:protein kinase activity"/>
    <property type="evidence" value="ECO:0007669"/>
    <property type="project" value="InterPro"/>
</dbReference>
<dbReference type="Gene3D" id="1.10.510.10">
    <property type="entry name" value="Transferase(Phosphotransferase) domain 1"/>
    <property type="match status" value="1"/>
</dbReference>
<dbReference type="EMBL" id="JAPEVG010000033">
    <property type="protein sequence ID" value="KAJ8494699.1"/>
    <property type="molecule type" value="Genomic_DNA"/>
</dbReference>
<dbReference type="SUPFAM" id="SSF56112">
    <property type="entry name" value="Protein kinase-like (PK-like)"/>
    <property type="match status" value="1"/>
</dbReference>
<feature type="region of interest" description="Disordered" evidence="1">
    <location>
        <begin position="1"/>
        <end position="80"/>
    </location>
</feature>
<feature type="domain" description="Fungal-type protein kinase" evidence="2">
    <location>
        <begin position="243"/>
        <end position="325"/>
    </location>
</feature>
<feature type="region of interest" description="Disordered" evidence="1">
    <location>
        <begin position="727"/>
        <end position="780"/>
    </location>
</feature>
<dbReference type="PANTHER" id="PTHR38248">
    <property type="entry name" value="FUNK1 6"/>
    <property type="match status" value="1"/>
</dbReference>
<evidence type="ECO:0000259" key="2">
    <source>
        <dbReference type="Pfam" id="PF17667"/>
    </source>
</evidence>
<feature type="region of interest" description="Disordered" evidence="1">
    <location>
        <begin position="889"/>
        <end position="939"/>
    </location>
</feature>
<dbReference type="Proteomes" id="UP001215151">
    <property type="component" value="Unassembled WGS sequence"/>
</dbReference>
<gene>
    <name evidence="3" type="ORF">ONZ51_g2162</name>
</gene>
<feature type="compositionally biased region" description="Basic and acidic residues" evidence="1">
    <location>
        <begin position="767"/>
        <end position="778"/>
    </location>
</feature>
<dbReference type="InterPro" id="IPR040976">
    <property type="entry name" value="Pkinase_fungal"/>
</dbReference>
<accession>A0AAD7XCA4</accession>
<dbReference type="InterPro" id="IPR011009">
    <property type="entry name" value="Kinase-like_dom_sf"/>
</dbReference>
<comment type="caution">
    <text evidence="3">The sequence shown here is derived from an EMBL/GenBank/DDBJ whole genome shotgun (WGS) entry which is preliminary data.</text>
</comment>
<keyword evidence="4" id="KW-1185">Reference proteome</keyword>
<evidence type="ECO:0000256" key="1">
    <source>
        <dbReference type="SAM" id="MobiDB-lite"/>
    </source>
</evidence>
<name>A0AAD7XCA4_9APHY</name>
<feature type="domain" description="Fungal-type protein kinase" evidence="2">
    <location>
        <begin position="421"/>
        <end position="666"/>
    </location>
</feature>
<evidence type="ECO:0000313" key="3">
    <source>
        <dbReference type="EMBL" id="KAJ8494699.1"/>
    </source>
</evidence>
<feature type="compositionally biased region" description="Polar residues" evidence="1">
    <location>
        <begin position="56"/>
        <end position="73"/>
    </location>
</feature>
<evidence type="ECO:0000313" key="4">
    <source>
        <dbReference type="Proteomes" id="UP001215151"/>
    </source>
</evidence>
<feature type="region of interest" description="Disordered" evidence="1">
    <location>
        <begin position="337"/>
        <end position="408"/>
    </location>
</feature>
<proteinExistence type="predicted"/>
<feature type="compositionally biased region" description="Basic and acidic residues" evidence="1">
    <location>
        <begin position="347"/>
        <end position="361"/>
    </location>
</feature>
<feature type="region of interest" description="Disordered" evidence="1">
    <location>
        <begin position="807"/>
        <end position="826"/>
    </location>
</feature>
<feature type="compositionally biased region" description="Low complexity" evidence="1">
    <location>
        <begin position="362"/>
        <end position="394"/>
    </location>
</feature>
<dbReference type="PROSITE" id="PS00109">
    <property type="entry name" value="PROTEIN_KINASE_TYR"/>
    <property type="match status" value="1"/>
</dbReference>
<feature type="compositionally biased region" description="Low complexity" evidence="1">
    <location>
        <begin position="16"/>
        <end position="25"/>
    </location>
</feature>
<protein>
    <recommendedName>
        <fullName evidence="2">Fungal-type protein kinase domain-containing protein</fullName>
    </recommendedName>
</protein>